<feature type="transmembrane region" description="Helical" evidence="9">
    <location>
        <begin position="26"/>
        <end position="47"/>
    </location>
</feature>
<dbReference type="Pfam" id="PF07730">
    <property type="entry name" value="HisKA_3"/>
    <property type="match status" value="1"/>
</dbReference>
<evidence type="ECO:0000256" key="8">
    <source>
        <dbReference type="ARBA" id="ARBA00023012"/>
    </source>
</evidence>
<dbReference type="Proteomes" id="UP000190961">
    <property type="component" value="Unassembled WGS sequence"/>
</dbReference>
<evidence type="ECO:0000256" key="6">
    <source>
        <dbReference type="ARBA" id="ARBA00022777"/>
    </source>
</evidence>
<protein>
    <recommendedName>
        <fullName evidence="2">histidine kinase</fullName>
        <ecNumber evidence="2">2.7.13.3</ecNumber>
    </recommendedName>
</protein>
<keyword evidence="6 12" id="KW-0418">Kinase</keyword>
<dbReference type="SUPFAM" id="SSF55874">
    <property type="entry name" value="ATPase domain of HSP90 chaperone/DNA topoisomerase II/histidine kinase"/>
    <property type="match status" value="1"/>
</dbReference>
<gene>
    <name evidence="12" type="ORF">SAMN05660236_3722</name>
</gene>
<reference evidence="12 13" key="1">
    <citation type="submission" date="2017-02" db="EMBL/GenBank/DDBJ databases">
        <authorList>
            <person name="Peterson S.W."/>
        </authorList>
    </citation>
    <scope>NUCLEOTIDE SEQUENCE [LARGE SCALE GENOMIC DNA]</scope>
    <source>
        <strain evidence="12 13">DSM 25262</strain>
    </source>
</reference>
<dbReference type="CDD" id="cd16917">
    <property type="entry name" value="HATPase_UhpB-NarQ-NarX-like"/>
    <property type="match status" value="1"/>
</dbReference>
<dbReference type="PANTHER" id="PTHR24421">
    <property type="entry name" value="NITRATE/NITRITE SENSOR PROTEIN NARX-RELATED"/>
    <property type="match status" value="1"/>
</dbReference>
<evidence type="ECO:0000256" key="7">
    <source>
        <dbReference type="ARBA" id="ARBA00022840"/>
    </source>
</evidence>
<dbReference type="InterPro" id="IPR011712">
    <property type="entry name" value="Sig_transdc_His_kin_sub3_dim/P"/>
</dbReference>
<feature type="domain" description="Histidine kinase/HSP90-like ATPase" evidence="10">
    <location>
        <begin position="187"/>
        <end position="276"/>
    </location>
</feature>
<dbReference type="Pfam" id="PF02518">
    <property type="entry name" value="HATPase_c"/>
    <property type="match status" value="1"/>
</dbReference>
<keyword evidence="7" id="KW-0067">ATP-binding</keyword>
<evidence type="ECO:0000256" key="4">
    <source>
        <dbReference type="ARBA" id="ARBA00022679"/>
    </source>
</evidence>
<evidence type="ECO:0000256" key="3">
    <source>
        <dbReference type="ARBA" id="ARBA00022553"/>
    </source>
</evidence>
<dbReference type="InterPro" id="IPR050482">
    <property type="entry name" value="Sensor_HK_TwoCompSys"/>
</dbReference>
<dbReference type="GO" id="GO:0016020">
    <property type="term" value="C:membrane"/>
    <property type="evidence" value="ECO:0007669"/>
    <property type="project" value="InterPro"/>
</dbReference>
<comment type="catalytic activity">
    <reaction evidence="1">
        <text>ATP + protein L-histidine = ADP + protein N-phospho-L-histidine.</text>
        <dbReference type="EC" id="2.7.13.3"/>
    </reaction>
</comment>
<evidence type="ECO:0000256" key="1">
    <source>
        <dbReference type="ARBA" id="ARBA00000085"/>
    </source>
</evidence>
<dbReference type="AlphaFoldDB" id="A0A1T5LQK7"/>
<dbReference type="STRING" id="688867.SAMN05660236_3722"/>
<proteinExistence type="predicted"/>
<name>A0A1T5LQK7_9BACT</name>
<dbReference type="GO" id="GO:0046983">
    <property type="term" value="F:protein dimerization activity"/>
    <property type="evidence" value="ECO:0007669"/>
    <property type="project" value="InterPro"/>
</dbReference>
<keyword evidence="9" id="KW-0812">Transmembrane</keyword>
<evidence type="ECO:0000313" key="12">
    <source>
        <dbReference type="EMBL" id="SKC78307.1"/>
    </source>
</evidence>
<sequence length="295" mass="33860">MPRKVKVECSIQIYLKSTTNKVSNMIAIYILVALASSIVTALVFYWLDKRKETRRAAQVNDPTVEHIPWSRVNEFIEHDRQRISSDLHDDLGTVLSLIHLDLDLVMREADSLPPHIEAKLIVVKRNLNRTIESIRNIIWNLSPDFIEGMSLNFAIRELCHKLDALKGTHMHFVQSGNPVPINQRQKLNLFRMVQELFSNAIKHSNAWNISVHLHWDEELLTITVEDDGSDYRRKENEEKTSGMGTINLAKRAKSIGATFRREPIAPRGLRVIIEFNPRQKDNADKFPVMPLSASA</sequence>
<evidence type="ECO:0000256" key="2">
    <source>
        <dbReference type="ARBA" id="ARBA00012438"/>
    </source>
</evidence>
<keyword evidence="3" id="KW-0597">Phosphoprotein</keyword>
<evidence type="ECO:0000259" key="11">
    <source>
        <dbReference type="Pfam" id="PF07730"/>
    </source>
</evidence>
<keyword evidence="4" id="KW-0808">Transferase</keyword>
<dbReference type="Gene3D" id="3.30.565.10">
    <property type="entry name" value="Histidine kinase-like ATPase, C-terminal domain"/>
    <property type="match status" value="1"/>
</dbReference>
<dbReference type="EC" id="2.7.13.3" evidence="2"/>
<dbReference type="GO" id="GO:0000155">
    <property type="term" value="F:phosphorelay sensor kinase activity"/>
    <property type="evidence" value="ECO:0007669"/>
    <property type="project" value="InterPro"/>
</dbReference>
<evidence type="ECO:0000256" key="5">
    <source>
        <dbReference type="ARBA" id="ARBA00022741"/>
    </source>
</evidence>
<dbReference type="GO" id="GO:0005524">
    <property type="term" value="F:ATP binding"/>
    <property type="evidence" value="ECO:0007669"/>
    <property type="project" value="UniProtKB-KW"/>
</dbReference>
<accession>A0A1T5LQK7</accession>
<keyword evidence="13" id="KW-1185">Reference proteome</keyword>
<organism evidence="12 13">
    <name type="scientific">Ohtaekwangia koreensis</name>
    <dbReference type="NCBI Taxonomy" id="688867"/>
    <lineage>
        <taxon>Bacteria</taxon>
        <taxon>Pseudomonadati</taxon>
        <taxon>Bacteroidota</taxon>
        <taxon>Cytophagia</taxon>
        <taxon>Cytophagales</taxon>
        <taxon>Fulvivirgaceae</taxon>
        <taxon>Ohtaekwangia</taxon>
    </lineage>
</organism>
<dbReference type="InterPro" id="IPR003594">
    <property type="entry name" value="HATPase_dom"/>
</dbReference>
<keyword evidence="5" id="KW-0547">Nucleotide-binding</keyword>
<dbReference type="InterPro" id="IPR036890">
    <property type="entry name" value="HATPase_C_sf"/>
</dbReference>
<feature type="domain" description="Signal transduction histidine kinase subgroup 3 dimerisation and phosphoacceptor" evidence="11">
    <location>
        <begin position="80"/>
        <end position="143"/>
    </location>
</feature>
<keyword evidence="9" id="KW-1133">Transmembrane helix</keyword>
<evidence type="ECO:0000256" key="9">
    <source>
        <dbReference type="SAM" id="Phobius"/>
    </source>
</evidence>
<evidence type="ECO:0000259" key="10">
    <source>
        <dbReference type="Pfam" id="PF02518"/>
    </source>
</evidence>
<dbReference type="PANTHER" id="PTHR24421:SF10">
    <property type="entry name" value="NITRATE_NITRITE SENSOR PROTEIN NARQ"/>
    <property type="match status" value="1"/>
</dbReference>
<dbReference type="Gene3D" id="1.20.5.1930">
    <property type="match status" value="1"/>
</dbReference>
<keyword evidence="8" id="KW-0902">Two-component regulatory system</keyword>
<dbReference type="EMBL" id="FUZU01000002">
    <property type="protein sequence ID" value="SKC78307.1"/>
    <property type="molecule type" value="Genomic_DNA"/>
</dbReference>
<evidence type="ECO:0000313" key="13">
    <source>
        <dbReference type="Proteomes" id="UP000190961"/>
    </source>
</evidence>
<keyword evidence="9" id="KW-0472">Membrane</keyword>